<feature type="transmembrane region" description="Helical" evidence="10">
    <location>
        <begin position="39"/>
        <end position="58"/>
    </location>
</feature>
<sequence>MIAAVQQFWQEWQMLTSLELLAMLLALAYLLLAMRHSLWCWPAALFSTVIYTYVMWQYALLSDALLQVYYAAMALYGWWHWRLLQQTKQQSKAGVKPVLEWGWQAHLTLITVATAAGLVLGYLMANYTHADYPWIDAMTTSFSVMTTYLVVRKLLSNWLYWLVIDLVCVYVYLQKGLYFTTALFVLYSLLAVIGYVAWRSHYRQQQLTKEPELQPV</sequence>
<evidence type="ECO:0000256" key="8">
    <source>
        <dbReference type="ARBA" id="ARBA00022989"/>
    </source>
</evidence>
<keyword evidence="6" id="KW-1003">Cell membrane</keyword>
<evidence type="ECO:0000313" key="11">
    <source>
        <dbReference type="EMBL" id="MDP4535208.1"/>
    </source>
</evidence>
<name>A0ABT9GW76_9GAMM</name>
<proteinExistence type="inferred from homology"/>
<reference evidence="11 12" key="1">
    <citation type="submission" date="2023-08" db="EMBL/GenBank/DDBJ databases">
        <authorList>
            <person name="Joshi A."/>
            <person name="Thite S."/>
        </authorList>
    </citation>
    <scope>NUCLEOTIDE SEQUENCE [LARGE SCALE GENOMIC DNA]</scope>
    <source>
        <strain evidence="11 12">AC40</strain>
    </source>
</reference>
<evidence type="ECO:0000256" key="3">
    <source>
        <dbReference type="ARBA" id="ARBA00006669"/>
    </source>
</evidence>
<evidence type="ECO:0000256" key="10">
    <source>
        <dbReference type="SAM" id="Phobius"/>
    </source>
</evidence>
<feature type="transmembrane region" description="Helical" evidence="10">
    <location>
        <begin position="105"/>
        <end position="125"/>
    </location>
</feature>
<dbReference type="NCBIfam" id="TIGR01528">
    <property type="entry name" value="NMN_trans_PnuC"/>
    <property type="match status" value="1"/>
</dbReference>
<evidence type="ECO:0000256" key="4">
    <source>
        <dbReference type="ARBA" id="ARBA00017522"/>
    </source>
</evidence>
<organism evidence="11 12">
    <name type="scientific">Alkalimonas collagenimarina</name>
    <dbReference type="NCBI Taxonomy" id="400390"/>
    <lineage>
        <taxon>Bacteria</taxon>
        <taxon>Pseudomonadati</taxon>
        <taxon>Pseudomonadota</taxon>
        <taxon>Gammaproteobacteria</taxon>
        <taxon>Alkalimonas</taxon>
    </lineage>
</organism>
<evidence type="ECO:0000256" key="6">
    <source>
        <dbReference type="ARBA" id="ARBA00022475"/>
    </source>
</evidence>
<feature type="transmembrane region" description="Helical" evidence="10">
    <location>
        <begin position="179"/>
        <end position="198"/>
    </location>
</feature>
<dbReference type="PANTHER" id="PTHR36122:SF2">
    <property type="entry name" value="NICOTINAMIDE RIBOSIDE TRANSPORTER PNUC"/>
    <property type="match status" value="1"/>
</dbReference>
<evidence type="ECO:0000256" key="9">
    <source>
        <dbReference type="ARBA" id="ARBA00023136"/>
    </source>
</evidence>
<feature type="transmembrane region" description="Helical" evidence="10">
    <location>
        <begin position="12"/>
        <end position="32"/>
    </location>
</feature>
<comment type="similarity">
    <text evidence="3">Belongs to the nicotinamide ribonucleoside (NR) uptake permease (TC 4.B.1) family.</text>
</comment>
<comment type="function">
    <text evidence="1">Required for nicotinamide riboside transport across the inner membrane.</text>
</comment>
<dbReference type="Pfam" id="PF04973">
    <property type="entry name" value="NMN_transporter"/>
    <property type="match status" value="1"/>
</dbReference>
<evidence type="ECO:0000256" key="5">
    <source>
        <dbReference type="ARBA" id="ARBA00022448"/>
    </source>
</evidence>
<comment type="subcellular location">
    <subcellularLocation>
        <location evidence="2">Cell membrane</location>
        <topology evidence="2">Multi-pass membrane protein</topology>
    </subcellularLocation>
</comment>
<dbReference type="RefSeq" id="WP_305892469.1">
    <property type="nucleotide sequence ID" value="NZ_JAUZVZ010000003.1"/>
</dbReference>
<evidence type="ECO:0000256" key="7">
    <source>
        <dbReference type="ARBA" id="ARBA00022692"/>
    </source>
</evidence>
<dbReference type="PANTHER" id="PTHR36122">
    <property type="entry name" value="NICOTINAMIDE RIBOSIDE TRANSPORTER PNUC"/>
    <property type="match status" value="1"/>
</dbReference>
<feature type="transmembrane region" description="Helical" evidence="10">
    <location>
        <begin position="158"/>
        <end position="173"/>
    </location>
</feature>
<gene>
    <name evidence="11" type="primary">pnuC</name>
    <name evidence="11" type="ORF">Q3O60_03270</name>
</gene>
<comment type="caution">
    <text evidence="11">The sequence shown here is derived from an EMBL/GenBank/DDBJ whole genome shotgun (WGS) entry which is preliminary data.</text>
</comment>
<keyword evidence="5" id="KW-0813">Transport</keyword>
<keyword evidence="7 10" id="KW-0812">Transmembrane</keyword>
<keyword evidence="12" id="KW-1185">Reference proteome</keyword>
<evidence type="ECO:0000256" key="1">
    <source>
        <dbReference type="ARBA" id="ARBA00002672"/>
    </source>
</evidence>
<protein>
    <recommendedName>
        <fullName evidence="4">Nicotinamide riboside transporter PnuC</fullName>
    </recommendedName>
</protein>
<keyword evidence="9 10" id="KW-0472">Membrane</keyword>
<evidence type="ECO:0000256" key="2">
    <source>
        <dbReference type="ARBA" id="ARBA00004651"/>
    </source>
</evidence>
<dbReference type="EMBL" id="JAUZVZ010000003">
    <property type="protein sequence ID" value="MDP4535208.1"/>
    <property type="molecule type" value="Genomic_DNA"/>
</dbReference>
<accession>A0ABT9GW76</accession>
<evidence type="ECO:0000313" key="12">
    <source>
        <dbReference type="Proteomes" id="UP001231616"/>
    </source>
</evidence>
<keyword evidence="8 10" id="KW-1133">Transmembrane helix</keyword>
<dbReference type="InterPro" id="IPR006419">
    <property type="entry name" value="NMN_transpt_PnuC"/>
</dbReference>
<dbReference type="Proteomes" id="UP001231616">
    <property type="component" value="Unassembled WGS sequence"/>
</dbReference>